<dbReference type="PANTHER" id="PTHR43744:SF9">
    <property type="entry name" value="POLYGALACTURONAN_RHAMNOGALACTURONAN TRANSPORT SYSTEM PERMEASE PROTEIN YTCP"/>
    <property type="match status" value="1"/>
</dbReference>
<keyword evidence="4 7" id="KW-0812">Transmembrane</keyword>
<dbReference type="Proteomes" id="UP001154420">
    <property type="component" value="Unassembled WGS sequence"/>
</dbReference>
<proteinExistence type="inferred from homology"/>
<evidence type="ECO:0000256" key="3">
    <source>
        <dbReference type="ARBA" id="ARBA00022475"/>
    </source>
</evidence>
<comment type="caution">
    <text evidence="9">The sequence shown here is derived from an EMBL/GenBank/DDBJ whole genome shotgun (WGS) entry which is preliminary data.</text>
</comment>
<dbReference type="Pfam" id="PF00528">
    <property type="entry name" value="BPD_transp_1"/>
    <property type="match status" value="1"/>
</dbReference>
<evidence type="ECO:0000256" key="2">
    <source>
        <dbReference type="ARBA" id="ARBA00022448"/>
    </source>
</evidence>
<keyword evidence="3" id="KW-1003">Cell membrane</keyword>
<comment type="similarity">
    <text evidence="7">Belongs to the binding-protein-dependent transport system permease family.</text>
</comment>
<dbReference type="InterPro" id="IPR000515">
    <property type="entry name" value="MetI-like"/>
</dbReference>
<evidence type="ECO:0000313" key="9">
    <source>
        <dbReference type="EMBL" id="NBJ91569.1"/>
    </source>
</evidence>
<name>A0A9X5GQT0_9FIRM</name>
<keyword evidence="5 7" id="KW-1133">Transmembrane helix</keyword>
<dbReference type="EMBL" id="QZDT01000002">
    <property type="protein sequence ID" value="NBJ91569.1"/>
    <property type="molecule type" value="Genomic_DNA"/>
</dbReference>
<reference evidence="9" key="1">
    <citation type="submission" date="2018-09" db="EMBL/GenBank/DDBJ databases">
        <title>Murine metabolic-syndrome-specific gut microbial biobank.</title>
        <authorList>
            <person name="Liu C."/>
        </authorList>
    </citation>
    <scope>NUCLEOTIDE SEQUENCE</scope>
    <source>
        <strain evidence="9">D42-62</strain>
    </source>
</reference>
<dbReference type="OrthoDB" id="153186at2"/>
<keyword evidence="10" id="KW-1185">Reference proteome</keyword>
<dbReference type="SUPFAM" id="SSF161098">
    <property type="entry name" value="MetI-like"/>
    <property type="match status" value="1"/>
</dbReference>
<accession>A0A9X5GQT0</accession>
<gene>
    <name evidence="9" type="ORF">D5281_02925</name>
</gene>
<dbReference type="PROSITE" id="PS50928">
    <property type="entry name" value="ABC_TM1"/>
    <property type="match status" value="1"/>
</dbReference>
<dbReference type="GO" id="GO:0055085">
    <property type="term" value="P:transmembrane transport"/>
    <property type="evidence" value="ECO:0007669"/>
    <property type="project" value="InterPro"/>
</dbReference>
<evidence type="ECO:0000256" key="6">
    <source>
        <dbReference type="ARBA" id="ARBA00023136"/>
    </source>
</evidence>
<dbReference type="Gene3D" id="1.10.3720.10">
    <property type="entry name" value="MetI-like"/>
    <property type="match status" value="1"/>
</dbReference>
<evidence type="ECO:0000256" key="1">
    <source>
        <dbReference type="ARBA" id="ARBA00004651"/>
    </source>
</evidence>
<feature type="transmembrane region" description="Helical" evidence="7">
    <location>
        <begin position="185"/>
        <end position="210"/>
    </location>
</feature>
<evidence type="ECO:0000259" key="8">
    <source>
        <dbReference type="PROSITE" id="PS50928"/>
    </source>
</evidence>
<evidence type="ECO:0000256" key="5">
    <source>
        <dbReference type="ARBA" id="ARBA00022989"/>
    </source>
</evidence>
<organism evidence="9 10">
    <name type="scientific">Parablautia muri</name>
    <dbReference type="NCBI Taxonomy" id="2320879"/>
    <lineage>
        <taxon>Bacteria</taxon>
        <taxon>Bacillati</taxon>
        <taxon>Bacillota</taxon>
        <taxon>Clostridia</taxon>
        <taxon>Lachnospirales</taxon>
        <taxon>Lachnospiraceae</taxon>
        <taxon>Parablautia</taxon>
    </lineage>
</organism>
<keyword evidence="2 7" id="KW-0813">Transport</keyword>
<dbReference type="PANTHER" id="PTHR43744">
    <property type="entry name" value="ABC TRANSPORTER PERMEASE PROTEIN MG189-RELATED-RELATED"/>
    <property type="match status" value="1"/>
</dbReference>
<dbReference type="CDD" id="cd06261">
    <property type="entry name" value="TM_PBP2"/>
    <property type="match status" value="1"/>
</dbReference>
<dbReference type="RefSeq" id="WP_160558645.1">
    <property type="nucleotide sequence ID" value="NZ_QZDT01000002.1"/>
</dbReference>
<comment type="subcellular location">
    <subcellularLocation>
        <location evidence="1 7">Cell membrane</location>
        <topology evidence="1 7">Multi-pass membrane protein</topology>
    </subcellularLocation>
</comment>
<evidence type="ECO:0000313" key="10">
    <source>
        <dbReference type="Proteomes" id="UP001154420"/>
    </source>
</evidence>
<feature type="transmembrane region" description="Helical" evidence="7">
    <location>
        <begin position="112"/>
        <end position="132"/>
    </location>
</feature>
<feature type="domain" description="ABC transmembrane type-1" evidence="8">
    <location>
        <begin position="77"/>
        <end position="273"/>
    </location>
</feature>
<feature type="transmembrane region" description="Helical" evidence="7">
    <location>
        <begin position="253"/>
        <end position="276"/>
    </location>
</feature>
<evidence type="ECO:0000256" key="7">
    <source>
        <dbReference type="RuleBase" id="RU363032"/>
    </source>
</evidence>
<feature type="transmembrane region" description="Helical" evidence="7">
    <location>
        <begin position="81"/>
        <end position="100"/>
    </location>
</feature>
<feature type="transmembrane region" description="Helical" evidence="7">
    <location>
        <begin position="144"/>
        <end position="164"/>
    </location>
</feature>
<dbReference type="GO" id="GO:0005886">
    <property type="term" value="C:plasma membrane"/>
    <property type="evidence" value="ECO:0007669"/>
    <property type="project" value="UniProtKB-SubCell"/>
</dbReference>
<protein>
    <submittedName>
        <fullName evidence="9">Carbohydrate ABC transporter permease</fullName>
    </submittedName>
</protein>
<evidence type="ECO:0000256" key="4">
    <source>
        <dbReference type="ARBA" id="ARBA00022692"/>
    </source>
</evidence>
<keyword evidence="6 7" id="KW-0472">Membrane</keyword>
<feature type="transmembrane region" description="Helical" evidence="7">
    <location>
        <begin position="12"/>
        <end position="38"/>
    </location>
</feature>
<sequence>MGKHKKIAKSNLIFDGLVNLVMILVLLVCLLPFIYMIAMSLSDPAAIMNNEVTFWPKRLNLSSYRQIFSYPNFFRAYGNTFFYTICGTAFSLLMMIMLGYPLSKDFLRGNNFFMKMVILTMFFSGGLIPNYLLISYLRLTGTRFALLIPFAINQFNLIILINFFKTIPVELEEAALIDGMSYWKLLWKIVVPLSKPAIATIGLYSAVFFWNDWFNSLIYLNSNQYPVMLYLRNIVNGTMMVGEAAGSADKSTIAISVKAAVIIVSTLPIICIYPFLQKYFVKGMTVGSVKG</sequence>
<dbReference type="AlphaFoldDB" id="A0A9X5GQT0"/>
<dbReference type="InterPro" id="IPR035906">
    <property type="entry name" value="MetI-like_sf"/>
</dbReference>